<feature type="compositionally biased region" description="Polar residues" evidence="4">
    <location>
        <begin position="1826"/>
        <end position="1835"/>
    </location>
</feature>
<feature type="compositionally biased region" description="Basic and acidic residues" evidence="4">
    <location>
        <begin position="1031"/>
        <end position="1056"/>
    </location>
</feature>
<gene>
    <name evidence="7" type="primary">Igsf9</name>
    <name evidence="7" type="ORF">GTO92_0000529</name>
</gene>
<dbReference type="Gene3D" id="2.60.40.10">
    <property type="entry name" value="Immunoglobulins"/>
    <property type="match status" value="6"/>
</dbReference>
<keyword evidence="8" id="KW-1185">Reference proteome</keyword>
<evidence type="ECO:0000256" key="4">
    <source>
        <dbReference type="SAM" id="MobiDB-lite"/>
    </source>
</evidence>
<feature type="domain" description="Fibronectin type-III" evidence="6">
    <location>
        <begin position="501"/>
        <end position="593"/>
    </location>
</feature>
<feature type="region of interest" description="Disordered" evidence="4">
    <location>
        <begin position="1757"/>
        <end position="1776"/>
    </location>
</feature>
<evidence type="ECO:0000259" key="6">
    <source>
        <dbReference type="PROSITE" id="PS50853"/>
    </source>
</evidence>
<evidence type="ECO:0000256" key="3">
    <source>
        <dbReference type="ARBA" id="ARBA00023319"/>
    </source>
</evidence>
<dbReference type="PANTHER" id="PTHR44170:SF48">
    <property type="entry name" value="PROTEIN TURTLE HOMOLOG A"/>
    <property type="match status" value="1"/>
</dbReference>
<sequence>LGVDTLVRSRVGGSAVLGCDLTPAVAVNTTPQLFPLHVIEWVRLGFPVPILIKFGVYTPRVHPSYRGRVFLEGSASLRIEALRLEDEGWFECRILFLDREMDEFQNGTWTFLSIIGAPVIVLQPEDLTLNISQDAMLQCHAEAYPSNLTYLWWKHNENVFHMDSLKTRVKILVDGTLLIQRVAPDDTGNYTCMPTNGILTPPTASAFITVLHPAQVINMPEETYLPMGMKGEITCPVRANPPMMFVNWTKNGGWSVSEDGTIFIATSNEDTLGLYRCTPYNSYGTMGESGPTRVILQDPPTFRITPRAEYLQEVGRDLILSCAANGDPPANITWTKVGITPKSPFHVALNGSLILSPLAKDHQGLWECLARNRVASVSVQSAVYVLGTSPHVVSAVSVAPGVGSANISWEPGFDGGYTQRFSVWMKRASRGKHEWTSLPVPPPQNYLLLSNLLPDMAYQFCVLSQNKLGSGPFSEIVTVLTLPLPQTDPPQQESDMSSLGPPTSLSINQSSIGLVLRWMLPFFHLSSVKGFILESKRERGEWSVLEDFIAANQTEILVQGLLKNYNYELRMLTMGDDAISEPSESINISTVGLDMYPSRTTLSELLPEPLLAGVIGGTCFLLVAVVLSIVTACAMNRRRERRRRKRRDDLPLAFQKSLSPQAGSFADSPDSIMKFKLRPFLFGSASDYASLEKSGKTSQEPQKRQLLCNPLPKYTLFESHLGGMSSPTSPIEPISRGPDGRFIVQPECISPPEVKKNLIKDFPQLNGTSATEADFDNEQFEVISKKSSKDCSYDCSSVEQIKPGHVEKSINCLTTNEKDFFSFPVSKLENSFDSRESYSSWAKEQVRYSQHNGGLYTREEQNTERDWRKYAVTYEAEKQGKDIKRSCLNDTEINTKKHRSTKSDSLRYAYEDQYTTEGDLSQSTQGRIVDFENSLRRQTNKDFCKGYVPFSISREEAALQKDRLQYLPGAESQNVITKDIAMLDSNYCSPHPSKTLWFHQSSQLKKEKYSSEESGEKEKAAMFNHTSLTRGDAKLTRREMEEKAPEKNPVDRERRITNASILVSEMEKESDQKREKDSLNTYFKHAKERDSEKRKDRILSHQQSPEGTKEQDKQLEEAIWQPQSVLLRSKSRSSALNAQKHSFRRGCYFGNTSSPLSHTSSASYIQWDVSPVTSVTNLLPVERNPFVWNDCKGAKHGVKHAASECFLSPNNASSSLFSGDLKETKAVYPEKLGCTKRENDTGSREMDDKILRQSLQAAEEQIHTDEGEEASDGEADVHSLDSTVICRAEVFEGEEKEVTNRDEYLCNATAIAMNENGGRVNEGNNYSSAGGKSETSFQFNSSKTEKMGMDTVKVEKIANNTAEEKSTQNGARSKQPTSESKDNVQLESEVEMKSSDHCVTTALLSTSIEKEGVRARSRKSEKYEFNDSSAGLSSVTFFQDNDGEDEQSNLSICKSPVTLKTGMLNRKSPSPVNTSQQHSLSLLYTSSILEYLSLPGFIEMSVDEPMDQTEVTDTDVCAPESKDKNEASSGMKHSQESLETCKASHSCQKQQGFSNGTSGLASEVTLNLSDFHTSLAQKPDLTIDTPGFEIETKHTPDLGLGEHRAYKSSENDLSVSMDLVKKELQASQETLGSSLAGKPGNISRRIDLKSPPEPLKDRNVHVAPKPDNLFKHKPDLIKSLDCKRANFSYQRQPCPRPFLNQSQVLEGSASESHGSEQFLRKSHSLGAQWWKQCESTRPSTSQSCGYLLQHTRDYSRNALEKSGSSPKGKSSSETLQVNTWKHSALTLPRSTGPSQLMKNMSASRLMDVESSNTLSCERAKWMRPKQNASGETSGKTEFLRPPELKKGPLRAYLPRGYSWPSPYHCSIGFRTPVHETSKVDETERETDVLIKDLKDVKEARASIASQSSGRGSMGTSFSHSLPRGSLSLSPSLPGSPETTQCTDNETENESHKAMVVDSNVLENRTQKRRDTSVDESYEWDSTEFSVESDILEALKIYKGNSRREERVQERRKERPRSTIALRELESKGLLSPLASGSSSTYRVPVHSLSEARFNALRLEFQEYRKAQEAECKTASDQEATLL</sequence>
<dbReference type="PROSITE" id="PS50853">
    <property type="entry name" value="FN3"/>
    <property type="match status" value="2"/>
</dbReference>
<dbReference type="Pfam" id="PF00041">
    <property type="entry name" value="fn3"/>
    <property type="match status" value="1"/>
</dbReference>
<reference evidence="7" key="1">
    <citation type="journal article" date="2021" name="Cell">
        <title>Tracing the genetic footprints of vertebrate landing in non-teleost ray-finned fishes.</title>
        <authorList>
            <person name="Bi X."/>
            <person name="Wang K."/>
            <person name="Yang L."/>
            <person name="Pan H."/>
            <person name="Jiang H."/>
            <person name="Wei Q."/>
            <person name="Fang M."/>
            <person name="Yu H."/>
            <person name="Zhu C."/>
            <person name="Cai Y."/>
            <person name="He Y."/>
            <person name="Gan X."/>
            <person name="Zeng H."/>
            <person name="Yu D."/>
            <person name="Zhu Y."/>
            <person name="Jiang H."/>
            <person name="Qiu Q."/>
            <person name="Yang H."/>
            <person name="Zhang Y.E."/>
            <person name="Wang W."/>
            <person name="Zhu M."/>
            <person name="He S."/>
            <person name="Zhang G."/>
        </authorList>
    </citation>
    <scope>NUCLEOTIDE SEQUENCE</scope>
    <source>
        <strain evidence="7">Bchr_001</strain>
    </source>
</reference>
<feature type="compositionally biased region" description="Basic and acidic residues" evidence="4">
    <location>
        <begin position="1085"/>
        <end position="1099"/>
    </location>
</feature>
<protein>
    <submittedName>
        <fullName evidence="7">TUTLA protein</fullName>
    </submittedName>
</protein>
<feature type="region of interest" description="Disordered" evidence="4">
    <location>
        <begin position="1816"/>
        <end position="1842"/>
    </location>
</feature>
<keyword evidence="3" id="KW-0393">Immunoglobulin domain</keyword>
<feature type="domain" description="Ig-like" evidence="5">
    <location>
        <begin position="213"/>
        <end position="295"/>
    </location>
</feature>
<organism evidence="7 8">
    <name type="scientific">Polypterus senegalus</name>
    <name type="common">Senegal bichir</name>
    <dbReference type="NCBI Taxonomy" id="55291"/>
    <lineage>
        <taxon>Eukaryota</taxon>
        <taxon>Metazoa</taxon>
        <taxon>Chordata</taxon>
        <taxon>Craniata</taxon>
        <taxon>Vertebrata</taxon>
        <taxon>Euteleostomi</taxon>
        <taxon>Actinopterygii</taxon>
        <taxon>Polypteriformes</taxon>
        <taxon>Polypteridae</taxon>
        <taxon>Polypterus</taxon>
    </lineage>
</organism>
<evidence type="ECO:0000256" key="2">
    <source>
        <dbReference type="ARBA" id="ARBA00023157"/>
    </source>
</evidence>
<feature type="compositionally biased region" description="Polar residues" evidence="4">
    <location>
        <begin position="1367"/>
        <end position="1378"/>
    </location>
</feature>
<evidence type="ECO:0000259" key="5">
    <source>
        <dbReference type="PROSITE" id="PS50835"/>
    </source>
</evidence>
<feature type="compositionally biased region" description="Basic and acidic residues" evidence="4">
    <location>
        <begin position="1065"/>
        <end position="1078"/>
    </location>
</feature>
<feature type="compositionally biased region" description="Low complexity" evidence="4">
    <location>
        <begin position="1761"/>
        <end position="1772"/>
    </location>
</feature>
<dbReference type="SUPFAM" id="SSF49265">
    <property type="entry name" value="Fibronectin type III"/>
    <property type="match status" value="1"/>
</dbReference>
<dbReference type="PANTHER" id="PTHR44170">
    <property type="entry name" value="PROTEIN SIDEKICK"/>
    <property type="match status" value="1"/>
</dbReference>
<evidence type="ECO:0000313" key="8">
    <source>
        <dbReference type="Proteomes" id="UP001166052"/>
    </source>
</evidence>
<keyword evidence="1" id="KW-0677">Repeat</keyword>
<feature type="region of interest" description="Disordered" evidence="4">
    <location>
        <begin position="1029"/>
        <end position="1114"/>
    </location>
</feature>
<dbReference type="CDD" id="cd00063">
    <property type="entry name" value="FN3"/>
    <property type="match status" value="2"/>
</dbReference>
<dbReference type="InterPro" id="IPR013783">
    <property type="entry name" value="Ig-like_fold"/>
</dbReference>
<dbReference type="PROSITE" id="PS50835">
    <property type="entry name" value="IG_LIKE"/>
    <property type="match status" value="4"/>
</dbReference>
<feature type="compositionally biased region" description="Low complexity" evidence="4">
    <location>
        <begin position="1918"/>
        <end position="1936"/>
    </location>
</feature>
<proteinExistence type="predicted"/>
<comment type="caution">
    <text evidence="7">The sequence shown here is derived from an EMBL/GenBank/DDBJ whole genome shotgun (WGS) entry which is preliminary data.</text>
</comment>
<dbReference type="SMART" id="SM00408">
    <property type="entry name" value="IGc2"/>
    <property type="match status" value="3"/>
</dbReference>
<feature type="non-terminal residue" evidence="7">
    <location>
        <position position="2082"/>
    </location>
</feature>
<feature type="region of interest" description="Disordered" evidence="4">
    <location>
        <begin position="1359"/>
        <end position="1392"/>
    </location>
</feature>
<dbReference type="Proteomes" id="UP001166052">
    <property type="component" value="Unassembled WGS sequence"/>
</dbReference>
<feature type="domain" description="Fibronectin type-III" evidence="6">
    <location>
        <begin position="389"/>
        <end position="484"/>
    </location>
</feature>
<dbReference type="InterPro" id="IPR007110">
    <property type="entry name" value="Ig-like_dom"/>
</dbReference>
<dbReference type="SMART" id="SM00409">
    <property type="entry name" value="IG"/>
    <property type="match status" value="4"/>
</dbReference>
<feature type="compositionally biased region" description="Polar residues" evidence="4">
    <location>
        <begin position="1903"/>
        <end position="1917"/>
    </location>
</feature>
<feature type="region of interest" description="Disordered" evidence="4">
    <location>
        <begin position="1257"/>
        <end position="1277"/>
    </location>
</feature>
<evidence type="ECO:0000313" key="7">
    <source>
        <dbReference type="EMBL" id="MBN3292907.1"/>
    </source>
</evidence>
<accession>A0ABS2Z265</accession>
<dbReference type="InterPro" id="IPR003599">
    <property type="entry name" value="Ig_sub"/>
</dbReference>
<dbReference type="Pfam" id="PF13927">
    <property type="entry name" value="Ig_3"/>
    <property type="match status" value="2"/>
</dbReference>
<feature type="region of interest" description="Disordered" evidence="4">
    <location>
        <begin position="1627"/>
        <end position="1667"/>
    </location>
</feature>
<dbReference type="SUPFAM" id="SSF48726">
    <property type="entry name" value="Immunoglobulin"/>
    <property type="match status" value="4"/>
</dbReference>
<evidence type="ECO:0000256" key="1">
    <source>
        <dbReference type="ARBA" id="ARBA00022737"/>
    </source>
</evidence>
<keyword evidence="2" id="KW-1015">Disulfide bond</keyword>
<feature type="non-terminal residue" evidence="7">
    <location>
        <position position="1"/>
    </location>
</feature>
<dbReference type="SMART" id="SM00060">
    <property type="entry name" value="FN3"/>
    <property type="match status" value="2"/>
</dbReference>
<feature type="compositionally biased region" description="Basic and acidic residues" evidence="4">
    <location>
        <begin position="1644"/>
        <end position="1660"/>
    </location>
</feature>
<feature type="domain" description="Ig-like" evidence="5">
    <location>
        <begin position="118"/>
        <end position="209"/>
    </location>
</feature>
<feature type="compositionally biased region" description="Basic and acidic residues" evidence="4">
    <location>
        <begin position="1379"/>
        <end position="1392"/>
    </location>
</feature>
<feature type="region of interest" description="Disordered" evidence="4">
    <location>
        <begin position="1901"/>
        <end position="1973"/>
    </location>
</feature>
<name>A0ABS2Z265_POLSE</name>
<dbReference type="InterPro" id="IPR036179">
    <property type="entry name" value="Ig-like_dom_sf"/>
</dbReference>
<dbReference type="InterPro" id="IPR003598">
    <property type="entry name" value="Ig_sub2"/>
</dbReference>
<dbReference type="InterPro" id="IPR003961">
    <property type="entry name" value="FN3_dom"/>
</dbReference>
<feature type="domain" description="Ig-like" evidence="5">
    <location>
        <begin position="12"/>
        <end position="94"/>
    </location>
</feature>
<feature type="domain" description="Ig-like" evidence="5">
    <location>
        <begin position="300"/>
        <end position="384"/>
    </location>
</feature>
<feature type="region of interest" description="Disordered" evidence="4">
    <location>
        <begin position="1509"/>
        <end position="1537"/>
    </location>
</feature>
<dbReference type="EMBL" id="JAAWVN010018738">
    <property type="protein sequence ID" value="MBN3292907.1"/>
    <property type="molecule type" value="Genomic_DNA"/>
</dbReference>
<dbReference type="InterPro" id="IPR036116">
    <property type="entry name" value="FN3_sf"/>
</dbReference>